<feature type="signal peptide" evidence="2">
    <location>
        <begin position="1"/>
        <end position="27"/>
    </location>
</feature>
<feature type="domain" description="Bifunctional inhibitor/plant lipid transfer protein/seed storage helical" evidence="3">
    <location>
        <begin position="66"/>
        <end position="147"/>
    </location>
</feature>
<dbReference type="RefSeq" id="XP_022154041.1">
    <property type="nucleotide sequence ID" value="XM_022298349.1"/>
</dbReference>
<evidence type="ECO:0000256" key="2">
    <source>
        <dbReference type="SAM" id="SignalP"/>
    </source>
</evidence>
<dbReference type="Gene3D" id="1.10.110.10">
    <property type="entry name" value="Plant lipid-transfer and hydrophobic proteins"/>
    <property type="match status" value="1"/>
</dbReference>
<dbReference type="Pfam" id="PF14547">
    <property type="entry name" value="Hydrophob_seed"/>
    <property type="match status" value="1"/>
</dbReference>
<reference evidence="5" key="1">
    <citation type="submission" date="2025-08" db="UniProtKB">
        <authorList>
            <consortium name="RefSeq"/>
        </authorList>
    </citation>
    <scope>IDENTIFICATION</scope>
    <source>
        <strain evidence="5">OHB3-1</strain>
    </source>
</reference>
<accession>A0A6J1DMI7</accession>
<sequence length="148" mass="15379">MACSHKTISSLALFLSLNLLFFSLVTARGSVLQPVPEPTAIVDGNDIISFPNPNSGGSPSSGEPTCPRDSVQLNLCVGLLDLIDITLGDPPTACCNLIAGLVDLEAAVCLCTAIRARALGIIDINLNLNLSLLLNSCNRDVPASFVCA</sequence>
<dbReference type="OrthoDB" id="696558at2759"/>
<evidence type="ECO:0000259" key="3">
    <source>
        <dbReference type="SMART" id="SM00499"/>
    </source>
</evidence>
<dbReference type="InterPro" id="IPR027923">
    <property type="entry name" value="Hydrophob_seed_dom"/>
</dbReference>
<evidence type="ECO:0000313" key="5">
    <source>
        <dbReference type="RefSeq" id="XP_022154041.1"/>
    </source>
</evidence>
<dbReference type="AlphaFoldDB" id="A0A6J1DMI7"/>
<evidence type="ECO:0000313" key="4">
    <source>
        <dbReference type="Proteomes" id="UP000504603"/>
    </source>
</evidence>
<keyword evidence="2" id="KW-0732">Signal</keyword>
<dbReference type="SUPFAM" id="SSF47699">
    <property type="entry name" value="Bifunctional inhibitor/lipid-transfer protein/seed storage 2S albumin"/>
    <property type="match status" value="1"/>
</dbReference>
<dbReference type="PANTHER" id="PTHR31731">
    <property type="match status" value="1"/>
</dbReference>
<name>A0A6J1DMI7_MOMCH</name>
<dbReference type="Proteomes" id="UP000504603">
    <property type="component" value="Unplaced"/>
</dbReference>
<feature type="chain" id="PRO_5027008017" evidence="2">
    <location>
        <begin position="28"/>
        <end position="148"/>
    </location>
</feature>
<dbReference type="GeneID" id="111021395"/>
<dbReference type="SMART" id="SM00499">
    <property type="entry name" value="AAI"/>
    <property type="match status" value="1"/>
</dbReference>
<dbReference type="InterPro" id="IPR016140">
    <property type="entry name" value="Bifunc_inhib/LTP/seed_store"/>
</dbReference>
<protein>
    <submittedName>
        <fullName evidence="5">Lipid-binding protein AIR1</fullName>
    </submittedName>
</protein>
<dbReference type="InterPro" id="IPR051636">
    <property type="entry name" value="Plant_LTP/defense-related"/>
</dbReference>
<dbReference type="CDD" id="cd01958">
    <property type="entry name" value="HPS_like"/>
    <property type="match status" value="1"/>
</dbReference>
<dbReference type="InterPro" id="IPR036312">
    <property type="entry name" value="Bifun_inhib/LTP/seed_sf"/>
</dbReference>
<keyword evidence="4" id="KW-1185">Reference proteome</keyword>
<evidence type="ECO:0000256" key="1">
    <source>
        <dbReference type="ARBA" id="ARBA00008965"/>
    </source>
</evidence>
<organism evidence="4 5">
    <name type="scientific">Momordica charantia</name>
    <name type="common">Bitter gourd</name>
    <name type="synonym">Balsam pear</name>
    <dbReference type="NCBI Taxonomy" id="3673"/>
    <lineage>
        <taxon>Eukaryota</taxon>
        <taxon>Viridiplantae</taxon>
        <taxon>Streptophyta</taxon>
        <taxon>Embryophyta</taxon>
        <taxon>Tracheophyta</taxon>
        <taxon>Spermatophyta</taxon>
        <taxon>Magnoliopsida</taxon>
        <taxon>eudicotyledons</taxon>
        <taxon>Gunneridae</taxon>
        <taxon>Pentapetalae</taxon>
        <taxon>rosids</taxon>
        <taxon>fabids</taxon>
        <taxon>Cucurbitales</taxon>
        <taxon>Cucurbitaceae</taxon>
        <taxon>Momordiceae</taxon>
        <taxon>Momordica</taxon>
    </lineage>
</organism>
<dbReference type="KEGG" id="mcha:111021395"/>
<comment type="similarity">
    <text evidence="1">Belongs to the plant LTP family. PEARLI1 subfamily.</text>
</comment>
<proteinExistence type="inferred from homology"/>
<gene>
    <name evidence="5" type="primary">LOC111021395</name>
</gene>